<accession>A0A6J6M7S5</accession>
<dbReference type="InterPro" id="IPR013078">
    <property type="entry name" value="His_Pase_superF_clade-1"/>
</dbReference>
<dbReference type="AlphaFoldDB" id="A0A6J6M7S5"/>
<dbReference type="Gene3D" id="3.40.50.1240">
    <property type="entry name" value="Phosphoglycerate mutase-like"/>
    <property type="match status" value="1"/>
</dbReference>
<dbReference type="InterPro" id="IPR029033">
    <property type="entry name" value="His_PPase_superfam"/>
</dbReference>
<dbReference type="InterPro" id="IPR050275">
    <property type="entry name" value="PGM_Phosphatase"/>
</dbReference>
<dbReference type="CDD" id="cd07067">
    <property type="entry name" value="HP_PGM_like"/>
    <property type="match status" value="1"/>
</dbReference>
<dbReference type="GO" id="GO:0070297">
    <property type="term" value="P:regulation of phosphorelay signal transduction system"/>
    <property type="evidence" value="ECO:0007669"/>
    <property type="project" value="TreeGrafter"/>
</dbReference>
<dbReference type="GO" id="GO:0101006">
    <property type="term" value="F:protein histidine phosphatase activity"/>
    <property type="evidence" value="ECO:0007669"/>
    <property type="project" value="TreeGrafter"/>
</dbReference>
<dbReference type="SMART" id="SM00855">
    <property type="entry name" value="PGAM"/>
    <property type="match status" value="1"/>
</dbReference>
<organism evidence="1">
    <name type="scientific">freshwater metagenome</name>
    <dbReference type="NCBI Taxonomy" id="449393"/>
    <lineage>
        <taxon>unclassified sequences</taxon>
        <taxon>metagenomes</taxon>
        <taxon>ecological metagenomes</taxon>
    </lineage>
</organism>
<reference evidence="1" key="1">
    <citation type="submission" date="2020-05" db="EMBL/GenBank/DDBJ databases">
        <authorList>
            <person name="Chiriac C."/>
            <person name="Salcher M."/>
            <person name="Ghai R."/>
            <person name="Kavagutti S V."/>
        </authorList>
    </citation>
    <scope>NUCLEOTIDE SEQUENCE</scope>
</reference>
<name>A0A6J6M7S5_9ZZZZ</name>
<dbReference type="PANTHER" id="PTHR48100:SF15">
    <property type="entry name" value="SEDOHEPTULOSE 1,7-BISPHOSPHATASE"/>
    <property type="match status" value="1"/>
</dbReference>
<dbReference type="EMBL" id="CAEZWW010000051">
    <property type="protein sequence ID" value="CAB4670066.1"/>
    <property type="molecule type" value="Genomic_DNA"/>
</dbReference>
<dbReference type="SUPFAM" id="SSF53254">
    <property type="entry name" value="Phosphoglycerate mutase-like"/>
    <property type="match status" value="1"/>
</dbReference>
<sequence length="195" mass="21833">MAGNIWLIRHGETSWSRDLLHTGRTDVPLTEIGEQQARITGQRLTDITPSLVICSPLTRSRRTAELAGLQPDSYSDDLLEWDYGAWEGRTTKEIRVELDDPNWVVWQHLIPPGNTPGEQLTDVADRVTRVIDKCLSEVLAGRDCVLIAHGHVLRILTATWLGLPPIAGRLFALDPACLSALGFEHEQKVIKQWNT</sequence>
<dbReference type="PIRSF" id="PIRSF000709">
    <property type="entry name" value="6PFK_2-Ptase"/>
    <property type="match status" value="1"/>
</dbReference>
<dbReference type="PANTHER" id="PTHR48100">
    <property type="entry name" value="BROAD-SPECIFICITY PHOSPHATASE YOR283W-RELATED"/>
    <property type="match status" value="1"/>
</dbReference>
<proteinExistence type="predicted"/>
<dbReference type="Pfam" id="PF00300">
    <property type="entry name" value="His_Phos_1"/>
    <property type="match status" value="1"/>
</dbReference>
<gene>
    <name evidence="1" type="ORF">UFOPK2310_00565</name>
</gene>
<protein>
    <submittedName>
        <fullName evidence="1">Unannotated protein</fullName>
    </submittedName>
</protein>
<evidence type="ECO:0000313" key="1">
    <source>
        <dbReference type="EMBL" id="CAB4670066.1"/>
    </source>
</evidence>